<reference evidence="2" key="2">
    <citation type="journal article" date="2008" name="Nucleic Acids Res.">
        <title>The rice annotation project database (RAP-DB): 2008 update.</title>
        <authorList>
            <consortium name="The rice annotation project (RAP)"/>
        </authorList>
    </citation>
    <scope>GENOME REANNOTATION</scope>
    <source>
        <strain evidence="2">cv. Nipponbare</strain>
    </source>
</reference>
<gene>
    <name evidence="1" type="ordered locus">LOC_Os11g07410</name>
</gene>
<dbReference type="AlphaFoldDB" id="Q2R9V9"/>
<reference evidence="2" key="1">
    <citation type="journal article" date="2005" name="Nature">
        <title>The map-based sequence of the rice genome.</title>
        <authorList>
            <consortium name="International rice genome sequencing project (IRGSP)"/>
            <person name="Matsumoto T."/>
            <person name="Wu J."/>
            <person name="Kanamori H."/>
            <person name="Katayose Y."/>
            <person name="Fujisawa M."/>
            <person name="Namiki N."/>
            <person name="Mizuno H."/>
            <person name="Yamamoto K."/>
            <person name="Antonio B.A."/>
            <person name="Baba T."/>
            <person name="Sakata K."/>
            <person name="Nagamura Y."/>
            <person name="Aoki H."/>
            <person name="Arikawa K."/>
            <person name="Arita K."/>
            <person name="Bito T."/>
            <person name="Chiden Y."/>
            <person name="Fujitsuka N."/>
            <person name="Fukunaka R."/>
            <person name="Hamada M."/>
            <person name="Harada C."/>
            <person name="Hayashi A."/>
            <person name="Hijishita S."/>
            <person name="Honda M."/>
            <person name="Hosokawa S."/>
            <person name="Ichikawa Y."/>
            <person name="Idonuma A."/>
            <person name="Iijima M."/>
            <person name="Ikeda M."/>
            <person name="Ikeno M."/>
            <person name="Ito K."/>
            <person name="Ito S."/>
            <person name="Ito T."/>
            <person name="Ito Y."/>
            <person name="Ito Y."/>
            <person name="Iwabuchi A."/>
            <person name="Kamiya K."/>
            <person name="Karasawa W."/>
            <person name="Kurita K."/>
            <person name="Katagiri S."/>
            <person name="Kikuta A."/>
            <person name="Kobayashi H."/>
            <person name="Kobayashi N."/>
            <person name="Machita K."/>
            <person name="Maehara T."/>
            <person name="Masukawa M."/>
            <person name="Mizubayashi T."/>
            <person name="Mukai Y."/>
            <person name="Nagasaki H."/>
            <person name="Nagata Y."/>
            <person name="Naito S."/>
            <person name="Nakashima M."/>
            <person name="Nakama Y."/>
            <person name="Nakamichi Y."/>
            <person name="Nakamura M."/>
            <person name="Meguro A."/>
            <person name="Negishi M."/>
            <person name="Ohta I."/>
            <person name="Ohta T."/>
            <person name="Okamoto M."/>
            <person name="Ono N."/>
            <person name="Saji S."/>
            <person name="Sakaguchi M."/>
            <person name="Sakai K."/>
            <person name="Shibata M."/>
            <person name="Shimokawa T."/>
            <person name="Song J."/>
            <person name="Takazaki Y."/>
            <person name="Terasawa K."/>
            <person name="Tsugane M."/>
            <person name="Tsuji K."/>
            <person name="Ueda S."/>
            <person name="Waki K."/>
            <person name="Yamagata H."/>
            <person name="Yamamoto M."/>
            <person name="Yamamoto S."/>
            <person name="Yamane H."/>
            <person name="Yoshiki S."/>
            <person name="Yoshihara R."/>
            <person name="Yukawa K."/>
            <person name="Zhong H."/>
            <person name="Yano M."/>
            <person name="Yuan Q."/>
            <person name="Ouyang S."/>
            <person name="Liu J."/>
            <person name="Jones K.M."/>
            <person name="Gansberger K."/>
            <person name="Moffat K."/>
            <person name="Hill J."/>
            <person name="Bera J."/>
            <person name="Fadrosh D."/>
            <person name="Jin S."/>
            <person name="Johri S."/>
            <person name="Kim M."/>
            <person name="Overton L."/>
            <person name="Reardon M."/>
            <person name="Tsitrin T."/>
            <person name="Vuong H."/>
            <person name="Weaver B."/>
            <person name="Ciecko A."/>
            <person name="Tallon L."/>
            <person name="Jackson J."/>
            <person name="Pai G."/>
            <person name="Aken S.V."/>
            <person name="Utterback T."/>
            <person name="Reidmuller S."/>
            <person name="Feldblyum T."/>
            <person name="Hsiao J."/>
            <person name="Zismann V."/>
            <person name="Iobst S."/>
            <person name="de Vazeille A.R."/>
            <person name="Buell C.R."/>
            <person name="Ying K."/>
            <person name="Li Y."/>
            <person name="Lu T."/>
            <person name="Huang Y."/>
            <person name="Zhao Q."/>
            <person name="Feng Q."/>
            <person name="Zhang L."/>
            <person name="Zhu J."/>
            <person name="Weng Q."/>
            <person name="Mu J."/>
            <person name="Lu Y."/>
            <person name="Fan D."/>
            <person name="Liu Y."/>
            <person name="Guan J."/>
            <person name="Zhang Y."/>
            <person name="Yu S."/>
            <person name="Liu X."/>
            <person name="Zhang Y."/>
            <person name="Hong G."/>
            <person name="Han B."/>
            <person name="Choisne N."/>
            <person name="Demange N."/>
            <person name="Orjeda G."/>
            <person name="Samain S."/>
            <person name="Cattolico L."/>
            <person name="Pelletier E."/>
            <person name="Couloux A."/>
            <person name="Segurens B."/>
            <person name="Wincker P."/>
            <person name="D'Hont A."/>
            <person name="Scarpelli C."/>
            <person name="Weissenbach J."/>
            <person name="Salanoubat M."/>
            <person name="Quetier F."/>
            <person name="Yu Y."/>
            <person name="Kim H.R."/>
            <person name="Rambo T."/>
            <person name="Currie J."/>
            <person name="Collura K."/>
            <person name="Luo M."/>
            <person name="Yang T."/>
            <person name="Ammiraju J.S.S."/>
            <person name="Engler F."/>
            <person name="Soderlund C."/>
            <person name="Wing R.A."/>
            <person name="Palmer L.E."/>
            <person name="de la Bastide M."/>
            <person name="Spiegel L."/>
            <person name="Nascimento L."/>
            <person name="Zutavern T."/>
            <person name="O'Shaughnessy A."/>
            <person name="Dike S."/>
            <person name="Dedhia N."/>
            <person name="Preston R."/>
            <person name="Balija V."/>
            <person name="McCombie W.R."/>
            <person name="Chow T."/>
            <person name="Chen H."/>
            <person name="Chung M."/>
            <person name="Chen C."/>
            <person name="Shaw J."/>
            <person name="Wu H."/>
            <person name="Hsiao K."/>
            <person name="Chao Y."/>
            <person name="Chu M."/>
            <person name="Cheng C."/>
            <person name="Hour A."/>
            <person name="Lee P."/>
            <person name="Lin S."/>
            <person name="Lin Y."/>
            <person name="Liou J."/>
            <person name="Liu S."/>
            <person name="Hsing Y."/>
            <person name="Raghuvanshi S."/>
            <person name="Mohanty A."/>
            <person name="Bharti A.K."/>
            <person name="Gaur A."/>
            <person name="Gupta V."/>
            <person name="Kumar D."/>
            <person name="Ravi V."/>
            <person name="Vij S."/>
            <person name="Kapur A."/>
            <person name="Khurana P."/>
            <person name="Khurana P."/>
            <person name="Khurana J.P."/>
            <person name="Tyagi A.K."/>
            <person name="Gaikwad K."/>
            <person name="Singh A."/>
            <person name="Dalal V."/>
            <person name="Srivastava S."/>
            <person name="Dixit A."/>
            <person name="Pal A.K."/>
            <person name="Ghazi I.A."/>
            <person name="Yadav M."/>
            <person name="Pandit A."/>
            <person name="Bhargava A."/>
            <person name="Sureshbabu K."/>
            <person name="Batra K."/>
            <person name="Sharma T.R."/>
            <person name="Mohapatra T."/>
            <person name="Singh N.K."/>
            <person name="Messing J."/>
            <person name="Nelson A.B."/>
            <person name="Fuks G."/>
            <person name="Kavchok S."/>
            <person name="Keizer G."/>
            <person name="Linton E."/>
            <person name="Llaca V."/>
            <person name="Song R."/>
            <person name="Tanyolac B."/>
            <person name="Young S."/>
            <person name="Ho-Il K."/>
            <person name="Hahn J.H."/>
            <person name="Sangsakoo G."/>
            <person name="Vanavichit A."/>
            <person name="de Mattos Luiz.A.T."/>
            <person name="Zimmer P.D."/>
            <person name="Malone G."/>
            <person name="Dellagostin O."/>
            <person name="de Oliveira A.C."/>
            <person name="Bevan M."/>
            <person name="Bancroft I."/>
            <person name="Minx P."/>
            <person name="Cordum H."/>
            <person name="Wilson R."/>
            <person name="Cheng Z."/>
            <person name="Jin W."/>
            <person name="Jiang J."/>
            <person name="Leong S.A."/>
            <person name="Iwama H."/>
            <person name="Gojobori T."/>
            <person name="Itoh T."/>
            <person name="Niimura Y."/>
            <person name="Fujii Y."/>
            <person name="Habara T."/>
            <person name="Sakai H."/>
            <person name="Sato Y."/>
            <person name="Wilson G."/>
            <person name="Kumar K."/>
            <person name="McCouch S."/>
            <person name="Juretic N."/>
            <person name="Hoen D."/>
            <person name="Wright S."/>
            <person name="Bruskiewich R."/>
            <person name="Bureau T."/>
            <person name="Miyao A."/>
            <person name="Hirochika H."/>
            <person name="Nishikawa T."/>
            <person name="Kadowaki K."/>
            <person name="Sugiura M."/>
            <person name="Burr B."/>
            <person name="Sasaki T."/>
        </authorList>
    </citation>
    <scope>NUCLEOTIDE SEQUENCE [LARGE SCALE GENOMIC DNA]</scope>
    <source>
        <strain evidence="2">cv. Nipponbare</strain>
    </source>
</reference>
<dbReference type="Proteomes" id="UP000000763">
    <property type="component" value="Chromosome 11"/>
</dbReference>
<name>Q2R9V9_ORYSJ</name>
<accession>Q2R9V9</accession>
<dbReference type="EMBL" id="AC120539">
    <property type="protein sequence ID" value="AAX95792.1"/>
    <property type="molecule type" value="Genomic_DNA"/>
</dbReference>
<evidence type="ECO:0000313" key="1">
    <source>
        <dbReference type="EMBL" id="AAX95792.1"/>
    </source>
</evidence>
<organism evidence="1 2">
    <name type="scientific">Oryza sativa subsp. japonica</name>
    <name type="common">Rice</name>
    <dbReference type="NCBI Taxonomy" id="39947"/>
    <lineage>
        <taxon>Eukaryota</taxon>
        <taxon>Viridiplantae</taxon>
        <taxon>Streptophyta</taxon>
        <taxon>Embryophyta</taxon>
        <taxon>Tracheophyta</taxon>
        <taxon>Spermatophyta</taxon>
        <taxon>Magnoliopsida</taxon>
        <taxon>Liliopsida</taxon>
        <taxon>Poales</taxon>
        <taxon>Poaceae</taxon>
        <taxon>BOP clade</taxon>
        <taxon>Oryzoideae</taxon>
        <taxon>Oryzeae</taxon>
        <taxon>Oryzinae</taxon>
        <taxon>Oryza</taxon>
        <taxon>Oryza sativa</taxon>
    </lineage>
</organism>
<sequence length="59" mass="6400">MRRAAVERTLWKTLIATISGDIDGNCSSSVSWATAAQAAEVARNDGSLVKFPHFFCSRV</sequence>
<protein>
    <submittedName>
        <fullName evidence="1">Uncharacterized protein</fullName>
    </submittedName>
</protein>
<evidence type="ECO:0000313" key="2">
    <source>
        <dbReference type="Proteomes" id="UP000000763"/>
    </source>
</evidence>
<proteinExistence type="predicted"/>